<feature type="coiled-coil region" evidence="1">
    <location>
        <begin position="3"/>
        <end position="30"/>
    </location>
</feature>
<feature type="compositionally biased region" description="Basic and acidic residues" evidence="2">
    <location>
        <begin position="86"/>
        <end position="96"/>
    </location>
</feature>
<accession>A0ABQ8UH23</accession>
<keyword evidence="1" id="KW-0175">Coiled coil</keyword>
<feature type="compositionally biased region" description="Low complexity" evidence="2">
    <location>
        <begin position="180"/>
        <end position="197"/>
    </location>
</feature>
<organism evidence="3 4">
    <name type="scientific">Paratrimastix pyriformis</name>
    <dbReference type="NCBI Taxonomy" id="342808"/>
    <lineage>
        <taxon>Eukaryota</taxon>
        <taxon>Metamonada</taxon>
        <taxon>Preaxostyla</taxon>
        <taxon>Paratrimastigidae</taxon>
        <taxon>Paratrimastix</taxon>
    </lineage>
</organism>
<gene>
    <name evidence="3" type="ORF">PAPYR_5747</name>
</gene>
<feature type="region of interest" description="Disordered" evidence="2">
    <location>
        <begin position="164"/>
        <end position="320"/>
    </location>
</feature>
<reference evidence="3" key="1">
    <citation type="journal article" date="2022" name="bioRxiv">
        <title>Genomics of Preaxostyla Flagellates Illuminates Evolutionary Transitions and the Path Towards Mitochondrial Loss.</title>
        <authorList>
            <person name="Novak L.V.F."/>
            <person name="Treitli S.C."/>
            <person name="Pyrih J."/>
            <person name="Halakuc P."/>
            <person name="Pipaliya S.V."/>
            <person name="Vacek V."/>
            <person name="Brzon O."/>
            <person name="Soukal P."/>
            <person name="Eme L."/>
            <person name="Dacks J.B."/>
            <person name="Karnkowska A."/>
            <person name="Elias M."/>
            <person name="Hampl V."/>
        </authorList>
    </citation>
    <scope>NUCLEOTIDE SEQUENCE</scope>
    <source>
        <strain evidence="3">RCP-MX</strain>
    </source>
</reference>
<feature type="region of interest" description="Disordered" evidence="2">
    <location>
        <begin position="48"/>
        <end position="122"/>
    </location>
</feature>
<protein>
    <submittedName>
        <fullName evidence="3">Uncharacterized protein</fullName>
    </submittedName>
</protein>
<comment type="caution">
    <text evidence="3">The sequence shown here is derived from an EMBL/GenBank/DDBJ whole genome shotgun (WGS) entry which is preliminary data.</text>
</comment>
<evidence type="ECO:0000256" key="1">
    <source>
        <dbReference type="SAM" id="Coils"/>
    </source>
</evidence>
<feature type="compositionally biased region" description="Pro residues" evidence="2">
    <location>
        <begin position="198"/>
        <end position="214"/>
    </location>
</feature>
<feature type="compositionally biased region" description="Low complexity" evidence="2">
    <location>
        <begin position="48"/>
        <end position="62"/>
    </location>
</feature>
<feature type="compositionally biased region" description="Low complexity" evidence="2">
    <location>
        <begin position="275"/>
        <end position="287"/>
    </location>
</feature>
<proteinExistence type="predicted"/>
<evidence type="ECO:0000313" key="4">
    <source>
        <dbReference type="Proteomes" id="UP001141327"/>
    </source>
</evidence>
<dbReference type="Proteomes" id="UP001141327">
    <property type="component" value="Unassembled WGS sequence"/>
</dbReference>
<feature type="compositionally biased region" description="Pro residues" evidence="2">
    <location>
        <begin position="108"/>
        <end position="118"/>
    </location>
</feature>
<sequence length="320" mass="33894">MNYHRLEAVVNALQTELRRAQHDIITLRGEVDLLLGRKRYENSAPLLFESPSNSSFSSESFPIVRTSSPPPSKVKIPRRFSLPLKDLQRNVRHSPERAPPSVTTTIQGPPPLPPPPKPSFLDASLHSVNIQTPTQTPILTAAPAPAGPAADTATPLLRLLLQDPSAAGSRSPPNSPPTPGLAAPSPSLPSCDLAAPAPAEPPAEPPAEQLPPSAPSSDETTLTPTSKPSTRSTAHPAPAAQRPPGISSNPRLRRNLLPLEIPSPPPMTPVRVLRDSPNPSDTSSTDTIGLPTHHSSECGTEATPSLDVSFLDQRRPVRAG</sequence>
<name>A0ABQ8UH23_9EUKA</name>
<feature type="compositionally biased region" description="Polar residues" evidence="2">
    <location>
        <begin position="218"/>
        <end position="233"/>
    </location>
</feature>
<keyword evidence="4" id="KW-1185">Reference proteome</keyword>
<evidence type="ECO:0000313" key="3">
    <source>
        <dbReference type="EMBL" id="KAJ4458547.1"/>
    </source>
</evidence>
<evidence type="ECO:0000256" key="2">
    <source>
        <dbReference type="SAM" id="MobiDB-lite"/>
    </source>
</evidence>
<dbReference type="EMBL" id="JAPMOS010000028">
    <property type="protein sequence ID" value="KAJ4458547.1"/>
    <property type="molecule type" value="Genomic_DNA"/>
</dbReference>